<dbReference type="PANTHER" id="PTHR37534">
    <property type="entry name" value="TRANSCRIPTIONAL ACTIVATOR PROTEIN UGA3"/>
    <property type="match status" value="1"/>
</dbReference>
<dbReference type="AlphaFoldDB" id="A0A8H3AR70"/>
<dbReference type="InterPro" id="IPR001138">
    <property type="entry name" value="Zn2Cys6_DnaBD"/>
</dbReference>
<dbReference type="InterPro" id="IPR021858">
    <property type="entry name" value="Fun_TF"/>
</dbReference>
<evidence type="ECO:0000256" key="1">
    <source>
        <dbReference type="ARBA" id="ARBA00004123"/>
    </source>
</evidence>
<dbReference type="Pfam" id="PF11951">
    <property type="entry name" value="Fungal_trans_2"/>
    <property type="match status" value="1"/>
</dbReference>
<organism evidence="4 5">
    <name type="scientific">Rhizoctonia solani</name>
    <dbReference type="NCBI Taxonomy" id="456999"/>
    <lineage>
        <taxon>Eukaryota</taxon>
        <taxon>Fungi</taxon>
        <taxon>Dikarya</taxon>
        <taxon>Basidiomycota</taxon>
        <taxon>Agaricomycotina</taxon>
        <taxon>Agaricomycetes</taxon>
        <taxon>Cantharellales</taxon>
        <taxon>Ceratobasidiaceae</taxon>
        <taxon>Rhizoctonia</taxon>
    </lineage>
</organism>
<dbReference type="InterPro" id="IPR036864">
    <property type="entry name" value="Zn2-C6_fun-type_DNA-bd_sf"/>
</dbReference>
<dbReference type="Pfam" id="PF00172">
    <property type="entry name" value="Zn_clus"/>
    <property type="match status" value="1"/>
</dbReference>
<evidence type="ECO:0000256" key="2">
    <source>
        <dbReference type="ARBA" id="ARBA00023242"/>
    </source>
</evidence>
<evidence type="ECO:0000313" key="5">
    <source>
        <dbReference type="Proteomes" id="UP000663846"/>
    </source>
</evidence>
<dbReference type="SUPFAM" id="SSF57701">
    <property type="entry name" value="Zn2/Cys6 DNA-binding domain"/>
    <property type="match status" value="1"/>
</dbReference>
<dbReference type="Proteomes" id="UP000663846">
    <property type="component" value="Unassembled WGS sequence"/>
</dbReference>
<protein>
    <recommendedName>
        <fullName evidence="3">Zn(2)-C6 fungal-type domain-containing protein</fullName>
    </recommendedName>
</protein>
<evidence type="ECO:0000259" key="3">
    <source>
        <dbReference type="PROSITE" id="PS50048"/>
    </source>
</evidence>
<dbReference type="GO" id="GO:0008270">
    <property type="term" value="F:zinc ion binding"/>
    <property type="evidence" value="ECO:0007669"/>
    <property type="project" value="InterPro"/>
</dbReference>
<comment type="caution">
    <text evidence="4">The sequence shown here is derived from an EMBL/GenBank/DDBJ whole genome shotgun (WGS) entry which is preliminary data.</text>
</comment>
<sequence>MPIRPKSAPGPRAESCLTCRKRRKKCDKGRPFCARCLDSKGRFTCLGYGDESDAEAESPTRTTGKENDQTLRNILPFPGVGVEFGVAVPGSSNQGVCLRTSVPASGINDYLTHPTVSFTPETSLLNVTATINHGMAWRQTARSYDLERAITLPLPIFIPRGVDANKQMRESYLAFILREYETHRLNKFFRPPSISVRNFLATRMQRSHRILGFMYLGAKIFETLDGRPEEVGIQSCSHWVARYTNHVTNPDELANPYPSAQEVEDKLSGLLELVFLTQIVLGTATGYACLRSALPHFLRLASNDSSLWAEECNGSLCISLPAALTYTQVEIRRFVFYDIMCSLLLGLPTLAEYDSTGFPMVPGADIPVEWVHGVPVEMIVNIVEVHNWRAQAKYVDWATLEMRTLGWRWSRRDFQFGESAEMVCRVAIQEAWRHATLIYIYMGMCGSTSHDPRVKVSVRQIIQLMESVGDSYLDVHFSIPSVIAGIAARYEPHRTIIHRKLKTFNGMRLWTMRGRDFAKVLEYLWHGPAANGAAVGWDDYAQARRQVLPV</sequence>
<dbReference type="SMART" id="SM00066">
    <property type="entry name" value="GAL4"/>
    <property type="match status" value="1"/>
</dbReference>
<keyword evidence="2" id="KW-0539">Nucleus</keyword>
<dbReference type="EMBL" id="CAJMWS010000379">
    <property type="protein sequence ID" value="CAE6439277.1"/>
    <property type="molecule type" value="Genomic_DNA"/>
</dbReference>
<accession>A0A8H3AR70</accession>
<proteinExistence type="predicted"/>
<dbReference type="PROSITE" id="PS00463">
    <property type="entry name" value="ZN2_CY6_FUNGAL_1"/>
    <property type="match status" value="1"/>
</dbReference>
<name>A0A8H3AR70_9AGAM</name>
<feature type="domain" description="Zn(2)-C6 fungal-type" evidence="3">
    <location>
        <begin position="15"/>
        <end position="45"/>
    </location>
</feature>
<dbReference type="Gene3D" id="4.10.240.10">
    <property type="entry name" value="Zn(2)-C6 fungal-type DNA-binding domain"/>
    <property type="match status" value="1"/>
</dbReference>
<gene>
    <name evidence="4" type="ORF">RDB_LOCUS126616</name>
</gene>
<dbReference type="GO" id="GO:0000981">
    <property type="term" value="F:DNA-binding transcription factor activity, RNA polymerase II-specific"/>
    <property type="evidence" value="ECO:0007669"/>
    <property type="project" value="InterPro"/>
</dbReference>
<dbReference type="GO" id="GO:0005634">
    <property type="term" value="C:nucleus"/>
    <property type="evidence" value="ECO:0007669"/>
    <property type="project" value="UniProtKB-SubCell"/>
</dbReference>
<reference evidence="4" key="1">
    <citation type="submission" date="2021-01" db="EMBL/GenBank/DDBJ databases">
        <authorList>
            <person name="Kaushik A."/>
        </authorList>
    </citation>
    <scope>NUCLEOTIDE SEQUENCE</scope>
    <source>
        <strain evidence="4">AG1-1C</strain>
    </source>
</reference>
<dbReference type="PANTHER" id="PTHR37534:SF46">
    <property type="entry name" value="ZN(II)2CYS6 TRANSCRIPTION FACTOR (EUROFUNG)"/>
    <property type="match status" value="1"/>
</dbReference>
<dbReference type="CDD" id="cd00067">
    <property type="entry name" value="GAL4"/>
    <property type="match status" value="1"/>
</dbReference>
<evidence type="ECO:0000313" key="4">
    <source>
        <dbReference type="EMBL" id="CAE6439277.1"/>
    </source>
</evidence>
<comment type="subcellular location">
    <subcellularLocation>
        <location evidence="1">Nucleus</location>
    </subcellularLocation>
</comment>
<dbReference type="PROSITE" id="PS50048">
    <property type="entry name" value="ZN2_CY6_FUNGAL_2"/>
    <property type="match status" value="1"/>
</dbReference>